<keyword evidence="10" id="KW-0902">Two-component regulatory system</keyword>
<dbReference type="SUPFAM" id="SSF55785">
    <property type="entry name" value="PYP-like sensor domain (PAS domain)"/>
    <property type="match status" value="3"/>
</dbReference>
<dbReference type="GO" id="GO:0005886">
    <property type="term" value="C:plasma membrane"/>
    <property type="evidence" value="ECO:0007669"/>
    <property type="project" value="UniProtKB-SubCell"/>
</dbReference>
<dbReference type="CDD" id="cd00075">
    <property type="entry name" value="HATPase"/>
    <property type="match status" value="1"/>
</dbReference>
<dbReference type="InterPro" id="IPR003661">
    <property type="entry name" value="HisK_dim/P_dom"/>
</dbReference>
<keyword evidence="6" id="KW-0808">Transferase</keyword>
<evidence type="ECO:0000256" key="9">
    <source>
        <dbReference type="ARBA" id="ARBA00022840"/>
    </source>
</evidence>
<dbReference type="EC" id="2.7.13.3" evidence="3"/>
<evidence type="ECO:0000256" key="2">
    <source>
        <dbReference type="ARBA" id="ARBA00004236"/>
    </source>
</evidence>
<keyword evidence="8" id="KW-0418">Kinase</keyword>
<keyword evidence="4" id="KW-1003">Cell membrane</keyword>
<dbReference type="InterPro" id="IPR054661">
    <property type="entry name" value="Npun_F1277-like"/>
</dbReference>
<dbReference type="PANTHER" id="PTHR43711:SF26">
    <property type="entry name" value="SENSOR HISTIDINE KINASE RCSC"/>
    <property type="match status" value="1"/>
</dbReference>
<protein>
    <recommendedName>
        <fullName evidence="3">histidine kinase</fullName>
        <ecNumber evidence="3">2.7.13.3</ecNumber>
    </recommendedName>
</protein>
<gene>
    <name evidence="14" type="ORF">G7B40_010455</name>
</gene>
<sequence>MTSCEDMFVESKSQLILQLEELKFSQILINSTVEAAFCLDKNARFLFVNQAMCNISEYPREELLSMTLQELDINFSLQDWSNQWESLKESFCKSTLKQEHLITYQSSYRTKQNRRFFGEITITYRKNQDQELICGFLREKNEQSGSLNSTKELTKEQDINQTLNLAEGFLLEVDEYHYSEFELVRTLCLLRSALNSTANGVLAVNFEGEILYCNQKFLDMWQLPKSLAISRKCNQTKDFLENQVKEPEVFHQVIWEAPSQSDCESYDLIELKDGRIFAHYSEPHRLGDKVIGRVWSIWDITEAKRTEEALKLNATRFRILAENTDASIFLIRESCICYVNRAAEVLTGYTRHELTHNFNIDKLIAKKRLRQVHKQDGTACCEYQEIQIHTKNGTARWLACTVQLLDGVVDFANNQVRMITAIDITDYKQAETELRQALDQAKRLSELRERFVSMLCHQFRTPLNVVAFSADLLRRHTHQWTEEKNRSYLDLIQAAVNQISDLLDELLLFGRAEAAKLKCEPRLLDINQFCRDIVAQMQLASGNQKIIDFISEGDCTTIYLDPKLLQHILTNLLSNAIKFSPATSAVTLELSCQKPDLVFKVKDVGIGIPLVDKQQIFEPFYRGSNIDNIPGTGLGLSIVKILVELHQGQIDVESEVGLGTTFTVKLPSTNVQPLNILQNS</sequence>
<evidence type="ECO:0000313" key="14">
    <source>
        <dbReference type="EMBL" id="MDR9894985.1"/>
    </source>
</evidence>
<dbReference type="PROSITE" id="PS50113">
    <property type="entry name" value="PAC"/>
    <property type="match status" value="1"/>
</dbReference>
<dbReference type="PANTHER" id="PTHR43711">
    <property type="entry name" value="TWO-COMPONENT HISTIDINE KINASE"/>
    <property type="match status" value="1"/>
</dbReference>
<dbReference type="GO" id="GO:0000155">
    <property type="term" value="F:phosphorelay sensor kinase activity"/>
    <property type="evidence" value="ECO:0007669"/>
    <property type="project" value="InterPro"/>
</dbReference>
<organism evidence="14 15">
    <name type="scientific">Aetokthonos hydrillicola Thurmond2011</name>
    <dbReference type="NCBI Taxonomy" id="2712845"/>
    <lineage>
        <taxon>Bacteria</taxon>
        <taxon>Bacillati</taxon>
        <taxon>Cyanobacteriota</taxon>
        <taxon>Cyanophyceae</taxon>
        <taxon>Nostocales</taxon>
        <taxon>Hapalosiphonaceae</taxon>
        <taxon>Aetokthonos</taxon>
    </lineage>
</organism>
<dbReference type="Pfam" id="PF13188">
    <property type="entry name" value="PAS_8"/>
    <property type="match status" value="1"/>
</dbReference>
<keyword evidence="7" id="KW-0547">Nucleotide-binding</keyword>
<evidence type="ECO:0000256" key="6">
    <source>
        <dbReference type="ARBA" id="ARBA00022679"/>
    </source>
</evidence>
<evidence type="ECO:0000256" key="10">
    <source>
        <dbReference type="ARBA" id="ARBA00023012"/>
    </source>
</evidence>
<keyword evidence="15" id="KW-1185">Reference proteome</keyword>
<dbReference type="InterPro" id="IPR036890">
    <property type="entry name" value="HATPase_C_sf"/>
</dbReference>
<dbReference type="Gene3D" id="3.30.450.20">
    <property type="entry name" value="PAS domain"/>
    <property type="match status" value="3"/>
</dbReference>
<dbReference type="Gene3D" id="3.30.565.10">
    <property type="entry name" value="Histidine kinase-like ATPase, C-terminal domain"/>
    <property type="match status" value="1"/>
</dbReference>
<dbReference type="EMBL" id="JAALHA020000003">
    <property type="protein sequence ID" value="MDR9894985.1"/>
    <property type="molecule type" value="Genomic_DNA"/>
</dbReference>
<dbReference type="InterPro" id="IPR003594">
    <property type="entry name" value="HATPase_dom"/>
</dbReference>
<evidence type="ECO:0000256" key="5">
    <source>
        <dbReference type="ARBA" id="ARBA00022553"/>
    </source>
</evidence>
<dbReference type="InterPro" id="IPR000700">
    <property type="entry name" value="PAS-assoc_C"/>
</dbReference>
<evidence type="ECO:0000256" key="1">
    <source>
        <dbReference type="ARBA" id="ARBA00000085"/>
    </source>
</evidence>
<dbReference type="Gene3D" id="1.10.287.130">
    <property type="match status" value="1"/>
</dbReference>
<dbReference type="PROSITE" id="PS50109">
    <property type="entry name" value="HIS_KIN"/>
    <property type="match status" value="1"/>
</dbReference>
<dbReference type="CDD" id="cd00082">
    <property type="entry name" value="HisKA"/>
    <property type="match status" value="1"/>
</dbReference>
<feature type="domain" description="PAC" evidence="13">
    <location>
        <begin position="382"/>
        <end position="436"/>
    </location>
</feature>
<dbReference type="InterPro" id="IPR005467">
    <property type="entry name" value="His_kinase_dom"/>
</dbReference>
<dbReference type="GO" id="GO:0005524">
    <property type="term" value="F:ATP binding"/>
    <property type="evidence" value="ECO:0007669"/>
    <property type="project" value="UniProtKB-KW"/>
</dbReference>
<dbReference type="SUPFAM" id="SSF47384">
    <property type="entry name" value="Homodimeric domain of signal transducing histidine kinase"/>
    <property type="match status" value="1"/>
</dbReference>
<dbReference type="NCBIfam" id="TIGR00229">
    <property type="entry name" value="sensory_box"/>
    <property type="match status" value="1"/>
</dbReference>
<dbReference type="CDD" id="cd00130">
    <property type="entry name" value="PAS"/>
    <property type="match status" value="1"/>
</dbReference>
<keyword evidence="11" id="KW-0472">Membrane</keyword>
<feature type="domain" description="Histidine kinase" evidence="12">
    <location>
        <begin position="454"/>
        <end position="670"/>
    </location>
</feature>
<evidence type="ECO:0000259" key="12">
    <source>
        <dbReference type="PROSITE" id="PS50109"/>
    </source>
</evidence>
<evidence type="ECO:0000256" key="8">
    <source>
        <dbReference type="ARBA" id="ARBA00022777"/>
    </source>
</evidence>
<dbReference type="SMART" id="SM00388">
    <property type="entry name" value="HisKA"/>
    <property type="match status" value="1"/>
</dbReference>
<keyword evidence="5" id="KW-0597">Phosphoprotein</keyword>
<dbReference type="Proteomes" id="UP000667802">
    <property type="component" value="Unassembled WGS sequence"/>
</dbReference>
<dbReference type="AlphaFoldDB" id="A0AAP5I5C8"/>
<comment type="catalytic activity">
    <reaction evidence="1">
        <text>ATP + protein L-histidine = ADP + protein N-phospho-L-histidine.</text>
        <dbReference type="EC" id="2.7.13.3"/>
    </reaction>
</comment>
<evidence type="ECO:0000256" key="7">
    <source>
        <dbReference type="ARBA" id="ARBA00022741"/>
    </source>
</evidence>
<dbReference type="SUPFAM" id="SSF55874">
    <property type="entry name" value="ATPase domain of HSP90 chaperone/DNA topoisomerase II/histidine kinase"/>
    <property type="match status" value="1"/>
</dbReference>
<evidence type="ECO:0000256" key="4">
    <source>
        <dbReference type="ARBA" id="ARBA00022475"/>
    </source>
</evidence>
<dbReference type="NCBIfam" id="NF045595">
    <property type="entry name" value="HK_scytonemin"/>
    <property type="match status" value="1"/>
</dbReference>
<dbReference type="SMART" id="SM00091">
    <property type="entry name" value="PAS"/>
    <property type="match status" value="3"/>
</dbReference>
<accession>A0AAP5I5C8</accession>
<proteinExistence type="predicted"/>
<name>A0AAP5I5C8_9CYAN</name>
<dbReference type="Pfam" id="PF00512">
    <property type="entry name" value="HisKA"/>
    <property type="match status" value="1"/>
</dbReference>
<evidence type="ECO:0000313" key="15">
    <source>
        <dbReference type="Proteomes" id="UP000667802"/>
    </source>
</evidence>
<comment type="subcellular location">
    <subcellularLocation>
        <location evidence="2">Cell membrane</location>
    </subcellularLocation>
</comment>
<evidence type="ECO:0000256" key="3">
    <source>
        <dbReference type="ARBA" id="ARBA00012438"/>
    </source>
</evidence>
<dbReference type="PRINTS" id="PR00344">
    <property type="entry name" value="BCTRLSENSOR"/>
</dbReference>
<keyword evidence="9 14" id="KW-0067">ATP-binding</keyword>
<dbReference type="RefSeq" id="WP_208339000.1">
    <property type="nucleotide sequence ID" value="NZ_CAWQFN010000472.1"/>
</dbReference>
<dbReference type="SMART" id="SM00387">
    <property type="entry name" value="HATPase_c"/>
    <property type="match status" value="1"/>
</dbReference>
<dbReference type="FunFam" id="3.30.565.10:FF:000023">
    <property type="entry name" value="PAS domain-containing sensor histidine kinase"/>
    <property type="match status" value="1"/>
</dbReference>
<evidence type="ECO:0000259" key="13">
    <source>
        <dbReference type="PROSITE" id="PS50113"/>
    </source>
</evidence>
<evidence type="ECO:0000256" key="11">
    <source>
        <dbReference type="ARBA" id="ARBA00023136"/>
    </source>
</evidence>
<dbReference type="InterPro" id="IPR035965">
    <property type="entry name" value="PAS-like_dom_sf"/>
</dbReference>
<comment type="caution">
    <text evidence="14">The sequence shown here is derived from an EMBL/GenBank/DDBJ whole genome shotgun (WGS) entry which is preliminary data.</text>
</comment>
<dbReference type="Pfam" id="PF02518">
    <property type="entry name" value="HATPase_c"/>
    <property type="match status" value="1"/>
</dbReference>
<dbReference type="InterPro" id="IPR000014">
    <property type="entry name" value="PAS"/>
</dbReference>
<dbReference type="InterPro" id="IPR004358">
    <property type="entry name" value="Sig_transdc_His_kin-like_C"/>
</dbReference>
<dbReference type="InterPro" id="IPR036097">
    <property type="entry name" value="HisK_dim/P_sf"/>
</dbReference>
<dbReference type="Pfam" id="PF13426">
    <property type="entry name" value="PAS_9"/>
    <property type="match status" value="2"/>
</dbReference>
<dbReference type="InterPro" id="IPR050736">
    <property type="entry name" value="Sensor_HK_Regulatory"/>
</dbReference>
<reference evidence="15" key="1">
    <citation type="journal article" date="2021" name="Science">
        <title>Hunting the eagle killer: A cyanobacterial neurotoxin causes vacuolar myelinopathy.</title>
        <authorList>
            <person name="Breinlinger S."/>
            <person name="Phillips T.J."/>
            <person name="Haram B.N."/>
            <person name="Mares J."/>
            <person name="Martinez Yerena J.A."/>
            <person name="Hrouzek P."/>
            <person name="Sobotka R."/>
            <person name="Henderson W.M."/>
            <person name="Schmieder P."/>
            <person name="Williams S.M."/>
            <person name="Lauderdale J.D."/>
            <person name="Wilde H.D."/>
            <person name="Gerrin W."/>
            <person name="Kust A."/>
            <person name="Washington J.W."/>
            <person name="Wagner C."/>
            <person name="Geier B."/>
            <person name="Liebeke M."/>
            <person name="Enke H."/>
            <person name="Niedermeyer T.H.J."/>
            <person name="Wilde S.B."/>
        </authorList>
    </citation>
    <scope>NUCLEOTIDE SEQUENCE [LARGE SCALE GENOMIC DNA]</scope>
    <source>
        <strain evidence="15">Thurmond2011</strain>
    </source>
</reference>